<evidence type="ECO:0000313" key="2">
    <source>
        <dbReference type="Proteomes" id="UP000743899"/>
    </source>
</evidence>
<reference evidence="1 2" key="1">
    <citation type="submission" date="2020-01" db="EMBL/GenBank/DDBJ databases">
        <title>A novel Bacillus sp. from Pasinler.</title>
        <authorList>
            <person name="Adiguzel A."/>
            <person name="Ay H."/>
            <person name="Baltaci M.O."/>
        </authorList>
    </citation>
    <scope>NUCLEOTIDE SEQUENCE [LARGE SCALE GENOMIC DNA]</scope>
    <source>
        <strain evidence="1 2">P1</strain>
    </source>
</reference>
<dbReference type="Proteomes" id="UP000743899">
    <property type="component" value="Unassembled WGS sequence"/>
</dbReference>
<comment type="caution">
    <text evidence="1">The sequence shown here is derived from an EMBL/GenBank/DDBJ whole genome shotgun (WGS) entry which is preliminary data.</text>
</comment>
<gene>
    <name evidence="1" type="ORF">GW534_07030</name>
</gene>
<protein>
    <submittedName>
        <fullName evidence="1">Uncharacterized protein</fullName>
    </submittedName>
</protein>
<sequence>MIKITNIKGISNSYPEEIEGTIEWYAAKEPGCDFCDLYEAEIIYKENGYFKGMNYHLIHYPDGEVHSPFKVQENIYVEKPIWNNGHLNFLVVDFSTELIKITKYIPEKKELGVIVELSLSEVEDCYNLMLETTPLTLGRSGNDGYYEIIWPEKKKIAIGKTETILFRIENELYFSEWYEDPDYRENVIVRDIQTGKIIEQSEGYLLRLPNNVYWKV</sequence>
<name>A0ABX0A262_9BACI</name>
<dbReference type="EMBL" id="JAACYS010000024">
    <property type="protein sequence ID" value="NCU17518.1"/>
    <property type="molecule type" value="Genomic_DNA"/>
</dbReference>
<accession>A0ABX0A262</accession>
<dbReference type="RefSeq" id="WP_161920351.1">
    <property type="nucleotide sequence ID" value="NZ_JAACYS010000024.1"/>
</dbReference>
<proteinExistence type="predicted"/>
<organism evidence="1 2">
    <name type="scientific">Pallidibacillus pasinlerensis</name>
    <dbReference type="NCBI Taxonomy" id="2703818"/>
    <lineage>
        <taxon>Bacteria</taxon>
        <taxon>Bacillati</taxon>
        <taxon>Bacillota</taxon>
        <taxon>Bacilli</taxon>
        <taxon>Bacillales</taxon>
        <taxon>Bacillaceae</taxon>
        <taxon>Pallidibacillus</taxon>
    </lineage>
</organism>
<evidence type="ECO:0000313" key="1">
    <source>
        <dbReference type="EMBL" id="NCU17518.1"/>
    </source>
</evidence>
<keyword evidence="2" id="KW-1185">Reference proteome</keyword>